<reference evidence="10" key="1">
    <citation type="submission" date="2018-05" db="EMBL/GenBank/DDBJ databases">
        <authorList>
            <person name="Lanie J.A."/>
            <person name="Ng W.-L."/>
            <person name="Kazmierczak K.M."/>
            <person name="Andrzejewski T.M."/>
            <person name="Davidsen T.M."/>
            <person name="Wayne K.J."/>
            <person name="Tettelin H."/>
            <person name="Glass J.I."/>
            <person name="Rusch D."/>
            <person name="Podicherti R."/>
            <person name="Tsui H.-C.T."/>
            <person name="Winkler M.E."/>
        </authorList>
    </citation>
    <scope>NUCLEOTIDE SEQUENCE</scope>
</reference>
<dbReference type="PROSITE" id="PS00108">
    <property type="entry name" value="PROTEIN_KINASE_ST"/>
    <property type="match status" value="1"/>
</dbReference>
<keyword evidence="2" id="KW-0723">Serine/threonine-protein kinase</keyword>
<organism evidence="10">
    <name type="scientific">marine metagenome</name>
    <dbReference type="NCBI Taxonomy" id="408172"/>
    <lineage>
        <taxon>unclassified sequences</taxon>
        <taxon>metagenomes</taxon>
        <taxon>ecological metagenomes</taxon>
    </lineage>
</organism>
<evidence type="ECO:0000256" key="6">
    <source>
        <dbReference type="ARBA" id="ARBA00022840"/>
    </source>
</evidence>
<comment type="catalytic activity">
    <reaction evidence="8">
        <text>L-seryl-[protein] + ATP = O-phospho-L-seryl-[protein] + ADP + H(+)</text>
        <dbReference type="Rhea" id="RHEA:17989"/>
        <dbReference type="Rhea" id="RHEA-COMP:9863"/>
        <dbReference type="Rhea" id="RHEA-COMP:11604"/>
        <dbReference type="ChEBI" id="CHEBI:15378"/>
        <dbReference type="ChEBI" id="CHEBI:29999"/>
        <dbReference type="ChEBI" id="CHEBI:30616"/>
        <dbReference type="ChEBI" id="CHEBI:83421"/>
        <dbReference type="ChEBI" id="CHEBI:456216"/>
        <dbReference type="EC" id="2.7.11.1"/>
    </reaction>
</comment>
<evidence type="ECO:0000256" key="4">
    <source>
        <dbReference type="ARBA" id="ARBA00022741"/>
    </source>
</evidence>
<comment type="catalytic activity">
    <reaction evidence="7">
        <text>L-threonyl-[protein] + ATP = O-phospho-L-threonyl-[protein] + ADP + H(+)</text>
        <dbReference type="Rhea" id="RHEA:46608"/>
        <dbReference type="Rhea" id="RHEA-COMP:11060"/>
        <dbReference type="Rhea" id="RHEA-COMP:11605"/>
        <dbReference type="ChEBI" id="CHEBI:15378"/>
        <dbReference type="ChEBI" id="CHEBI:30013"/>
        <dbReference type="ChEBI" id="CHEBI:30616"/>
        <dbReference type="ChEBI" id="CHEBI:61977"/>
        <dbReference type="ChEBI" id="CHEBI:456216"/>
        <dbReference type="EC" id="2.7.11.1"/>
    </reaction>
</comment>
<evidence type="ECO:0000256" key="8">
    <source>
        <dbReference type="ARBA" id="ARBA00048679"/>
    </source>
</evidence>
<keyword evidence="3" id="KW-0808">Transferase</keyword>
<evidence type="ECO:0000256" key="1">
    <source>
        <dbReference type="ARBA" id="ARBA00012513"/>
    </source>
</evidence>
<accession>A0A382S354</accession>
<evidence type="ECO:0000313" key="10">
    <source>
        <dbReference type="EMBL" id="SVD04359.1"/>
    </source>
</evidence>
<feature type="non-terminal residue" evidence="10">
    <location>
        <position position="161"/>
    </location>
</feature>
<gene>
    <name evidence="10" type="ORF">METZ01_LOCUS357213</name>
</gene>
<dbReference type="GO" id="GO:0004674">
    <property type="term" value="F:protein serine/threonine kinase activity"/>
    <property type="evidence" value="ECO:0007669"/>
    <property type="project" value="UniProtKB-KW"/>
</dbReference>
<dbReference type="PANTHER" id="PTHR24363">
    <property type="entry name" value="SERINE/THREONINE PROTEIN KINASE"/>
    <property type="match status" value="1"/>
</dbReference>
<dbReference type="InterPro" id="IPR011009">
    <property type="entry name" value="Kinase-like_dom_sf"/>
</dbReference>
<dbReference type="AlphaFoldDB" id="A0A382S354"/>
<dbReference type="SMART" id="SM00220">
    <property type="entry name" value="S_TKc"/>
    <property type="match status" value="1"/>
</dbReference>
<feature type="domain" description="Protein kinase" evidence="9">
    <location>
        <begin position="29"/>
        <end position="161"/>
    </location>
</feature>
<keyword evidence="5" id="KW-0418">Kinase</keyword>
<dbReference type="InterPro" id="IPR008271">
    <property type="entry name" value="Ser/Thr_kinase_AS"/>
</dbReference>
<name>A0A382S354_9ZZZZ</name>
<evidence type="ECO:0000259" key="9">
    <source>
        <dbReference type="PROSITE" id="PS50011"/>
    </source>
</evidence>
<dbReference type="PANTHER" id="PTHR24363:SF0">
    <property type="entry name" value="SERINE_THREONINE KINASE LIKE DOMAIN CONTAINING 1"/>
    <property type="match status" value="1"/>
</dbReference>
<dbReference type="Gene3D" id="1.10.510.10">
    <property type="entry name" value="Transferase(Phosphotransferase) domain 1"/>
    <property type="match status" value="1"/>
</dbReference>
<dbReference type="EMBL" id="UINC01126093">
    <property type="protein sequence ID" value="SVD04359.1"/>
    <property type="molecule type" value="Genomic_DNA"/>
</dbReference>
<evidence type="ECO:0000256" key="7">
    <source>
        <dbReference type="ARBA" id="ARBA00047899"/>
    </source>
</evidence>
<sequence>MKPIVRFGRLCETRGRNIELIENRKFGPYRLLERIAKGGLATIWLASDKDGGTCAIRVMHDTFRMGSSGPKLFRRGCEVMEMLPPHPNIVGYISHGVESRRDYIALDYIEGLNLRELMVRKDPLLTDILSDLAVELADALEHVHDQGYMHLDIKPENIIIS</sequence>
<keyword evidence="6" id="KW-0067">ATP-binding</keyword>
<dbReference type="GO" id="GO:0005524">
    <property type="term" value="F:ATP binding"/>
    <property type="evidence" value="ECO:0007669"/>
    <property type="project" value="UniProtKB-KW"/>
</dbReference>
<evidence type="ECO:0000256" key="5">
    <source>
        <dbReference type="ARBA" id="ARBA00022777"/>
    </source>
</evidence>
<dbReference type="EC" id="2.7.11.1" evidence="1"/>
<protein>
    <recommendedName>
        <fullName evidence="1">non-specific serine/threonine protein kinase</fullName>
        <ecNumber evidence="1">2.7.11.1</ecNumber>
    </recommendedName>
</protein>
<proteinExistence type="predicted"/>
<keyword evidence="4" id="KW-0547">Nucleotide-binding</keyword>
<dbReference type="Pfam" id="PF00069">
    <property type="entry name" value="Pkinase"/>
    <property type="match status" value="1"/>
</dbReference>
<dbReference type="SUPFAM" id="SSF56112">
    <property type="entry name" value="Protein kinase-like (PK-like)"/>
    <property type="match status" value="1"/>
</dbReference>
<evidence type="ECO:0000256" key="2">
    <source>
        <dbReference type="ARBA" id="ARBA00022527"/>
    </source>
</evidence>
<evidence type="ECO:0000256" key="3">
    <source>
        <dbReference type="ARBA" id="ARBA00022679"/>
    </source>
</evidence>
<dbReference type="InterPro" id="IPR000719">
    <property type="entry name" value="Prot_kinase_dom"/>
</dbReference>
<dbReference type="PROSITE" id="PS50011">
    <property type="entry name" value="PROTEIN_KINASE_DOM"/>
    <property type="match status" value="1"/>
</dbReference>